<evidence type="ECO:0000256" key="7">
    <source>
        <dbReference type="ARBA" id="ARBA00023237"/>
    </source>
</evidence>
<accession>A0ABT6YGA8</accession>
<dbReference type="InterPro" id="IPR023996">
    <property type="entry name" value="TonB-dep_OMP_SusC/RagA"/>
</dbReference>
<organism evidence="13 14">
    <name type="scientific">Flectobacillus roseus</name>
    <dbReference type="NCBI Taxonomy" id="502259"/>
    <lineage>
        <taxon>Bacteria</taxon>
        <taxon>Pseudomonadati</taxon>
        <taxon>Bacteroidota</taxon>
        <taxon>Cytophagia</taxon>
        <taxon>Cytophagales</taxon>
        <taxon>Flectobacillaceae</taxon>
        <taxon>Flectobacillus</taxon>
    </lineage>
</organism>
<evidence type="ECO:0000256" key="3">
    <source>
        <dbReference type="ARBA" id="ARBA00022452"/>
    </source>
</evidence>
<dbReference type="NCBIfam" id="TIGR04057">
    <property type="entry name" value="SusC_RagA_signa"/>
    <property type="match status" value="1"/>
</dbReference>
<dbReference type="EMBL" id="JASHIF010000026">
    <property type="protein sequence ID" value="MDI9862123.1"/>
    <property type="molecule type" value="Genomic_DNA"/>
</dbReference>
<dbReference type="Proteomes" id="UP001236507">
    <property type="component" value="Unassembled WGS sequence"/>
</dbReference>
<evidence type="ECO:0000259" key="11">
    <source>
        <dbReference type="Pfam" id="PF00593"/>
    </source>
</evidence>
<dbReference type="Gene3D" id="2.40.170.20">
    <property type="entry name" value="TonB-dependent receptor, beta-barrel domain"/>
    <property type="match status" value="1"/>
</dbReference>
<protein>
    <submittedName>
        <fullName evidence="13">TonB-dependent receptor</fullName>
    </submittedName>
</protein>
<keyword evidence="7 8" id="KW-0998">Cell outer membrane</keyword>
<keyword evidence="4 8" id="KW-0812">Transmembrane</keyword>
<keyword evidence="3 8" id="KW-1134">Transmembrane beta strand</keyword>
<dbReference type="InterPro" id="IPR000531">
    <property type="entry name" value="Beta-barrel_TonB"/>
</dbReference>
<evidence type="ECO:0000313" key="13">
    <source>
        <dbReference type="EMBL" id="MDI9862123.1"/>
    </source>
</evidence>
<gene>
    <name evidence="13" type="ORF">QM524_23060</name>
</gene>
<dbReference type="Gene3D" id="2.170.130.10">
    <property type="entry name" value="TonB-dependent receptor, plug domain"/>
    <property type="match status" value="1"/>
</dbReference>
<dbReference type="InterPro" id="IPR036942">
    <property type="entry name" value="Beta-barrel_TonB_sf"/>
</dbReference>
<feature type="signal peptide" evidence="10">
    <location>
        <begin position="1"/>
        <end position="21"/>
    </location>
</feature>
<keyword evidence="2 8" id="KW-0813">Transport</keyword>
<dbReference type="InterPro" id="IPR037066">
    <property type="entry name" value="Plug_dom_sf"/>
</dbReference>
<keyword evidence="13" id="KW-0675">Receptor</keyword>
<keyword evidence="5 9" id="KW-0798">TonB box</keyword>
<evidence type="ECO:0000256" key="6">
    <source>
        <dbReference type="ARBA" id="ARBA00023136"/>
    </source>
</evidence>
<dbReference type="RefSeq" id="WP_283346417.1">
    <property type="nucleotide sequence ID" value="NZ_JASHIF010000026.1"/>
</dbReference>
<feature type="domain" description="TonB-dependent receptor plug" evidence="12">
    <location>
        <begin position="116"/>
        <end position="234"/>
    </location>
</feature>
<feature type="chain" id="PRO_5045683350" evidence="10">
    <location>
        <begin position="22"/>
        <end position="1017"/>
    </location>
</feature>
<proteinExistence type="inferred from homology"/>
<evidence type="ECO:0000256" key="2">
    <source>
        <dbReference type="ARBA" id="ARBA00022448"/>
    </source>
</evidence>
<dbReference type="SUPFAM" id="SSF56935">
    <property type="entry name" value="Porins"/>
    <property type="match status" value="1"/>
</dbReference>
<evidence type="ECO:0000256" key="5">
    <source>
        <dbReference type="ARBA" id="ARBA00023077"/>
    </source>
</evidence>
<evidence type="ECO:0000259" key="12">
    <source>
        <dbReference type="Pfam" id="PF07715"/>
    </source>
</evidence>
<evidence type="ECO:0000256" key="8">
    <source>
        <dbReference type="PROSITE-ProRule" id="PRU01360"/>
    </source>
</evidence>
<comment type="similarity">
    <text evidence="8 9">Belongs to the TonB-dependent receptor family.</text>
</comment>
<evidence type="ECO:0000256" key="4">
    <source>
        <dbReference type="ARBA" id="ARBA00022692"/>
    </source>
</evidence>
<comment type="subcellular location">
    <subcellularLocation>
        <location evidence="1 8">Cell outer membrane</location>
        <topology evidence="1 8">Multi-pass membrane protein</topology>
    </subcellularLocation>
</comment>
<dbReference type="NCBIfam" id="TIGR04056">
    <property type="entry name" value="OMP_RagA_SusC"/>
    <property type="match status" value="1"/>
</dbReference>
<dbReference type="InterPro" id="IPR008969">
    <property type="entry name" value="CarboxyPept-like_regulatory"/>
</dbReference>
<dbReference type="Pfam" id="PF13715">
    <property type="entry name" value="CarbopepD_reg_2"/>
    <property type="match status" value="1"/>
</dbReference>
<dbReference type="Pfam" id="PF00593">
    <property type="entry name" value="TonB_dep_Rec_b-barrel"/>
    <property type="match status" value="1"/>
</dbReference>
<dbReference type="InterPro" id="IPR023997">
    <property type="entry name" value="TonB-dep_OMP_SusC/RagA_CS"/>
</dbReference>
<feature type="domain" description="TonB-dependent receptor-like beta-barrel" evidence="11">
    <location>
        <begin position="428"/>
        <end position="973"/>
    </location>
</feature>
<dbReference type="InterPro" id="IPR012910">
    <property type="entry name" value="Plug_dom"/>
</dbReference>
<dbReference type="SUPFAM" id="SSF49464">
    <property type="entry name" value="Carboxypeptidase regulatory domain-like"/>
    <property type="match status" value="1"/>
</dbReference>
<reference evidence="13 14" key="1">
    <citation type="submission" date="2023-05" db="EMBL/GenBank/DDBJ databases">
        <title>Novel species of genus Flectobacillus isolated from stream in China.</title>
        <authorList>
            <person name="Lu H."/>
        </authorList>
    </citation>
    <scope>NUCLEOTIDE SEQUENCE [LARGE SCALE GENOMIC DNA]</scope>
    <source>
        <strain evidence="13 14">KCTC 42575</strain>
    </source>
</reference>
<dbReference type="InterPro" id="IPR039426">
    <property type="entry name" value="TonB-dep_rcpt-like"/>
</dbReference>
<keyword evidence="10" id="KW-0732">Signal</keyword>
<keyword evidence="14" id="KW-1185">Reference proteome</keyword>
<name>A0ABT6YGA8_9BACT</name>
<dbReference type="Pfam" id="PF07715">
    <property type="entry name" value="Plug"/>
    <property type="match status" value="1"/>
</dbReference>
<keyword evidence="6 8" id="KW-0472">Membrane</keyword>
<evidence type="ECO:0000256" key="1">
    <source>
        <dbReference type="ARBA" id="ARBA00004571"/>
    </source>
</evidence>
<evidence type="ECO:0000256" key="10">
    <source>
        <dbReference type="SAM" id="SignalP"/>
    </source>
</evidence>
<dbReference type="PROSITE" id="PS52016">
    <property type="entry name" value="TONB_DEPENDENT_REC_3"/>
    <property type="match status" value="1"/>
</dbReference>
<evidence type="ECO:0000256" key="9">
    <source>
        <dbReference type="RuleBase" id="RU003357"/>
    </source>
</evidence>
<evidence type="ECO:0000313" key="14">
    <source>
        <dbReference type="Proteomes" id="UP001236507"/>
    </source>
</evidence>
<sequence length="1017" mass="111159">MKKLLLMSFLLVIGILFQSNAQERKVTGKITSAADGSGLPSVTVQVVGTTKGTQSDASGNFTITVPSSKSVLSFRFVGFLSQEITVGGQSTINVVLKEDSKALEEVLVVGYGTQAKRDLTGNVAQISSKAIEGLPVVSTEQAIQGRAAGVFIESGNGKVGQGVKIRIRGSSSVSAGNNPLYVVDGIPITSTDQSSTGGPTNPIADINFNDIESIDVLKDAAASAIYGSRASNGVVLITTKRGKAGKTNVNINYFSGSSEATGHREFLNTAQYVELFTEARVNNGYSASGGYTRFDRYALGERARWQDPNSANYTSTNWEKQVLRTGKINQFDLSITGGNDKTKFYASGSYSKQDGIIVKNSFERISSRLNVDHKASDKVSLGINFSMARTYNTRLSNDNAFSTPMQIIALAPLSPVIDPRTGEYTDSYNGAVVTQYYNPLLSIKYTDNNTEVYRSIGNVYGQWNILPSLSFRSEYGYDMLFQNEEQYYGKETARNNTTAVNGEAYKTNTLMFNYSTNNFFTFNKNINDLHDIQAVGGMSYQQSKRNYMDATARSFPSNSYKMLISGATKADANSTETFYSFLSYFGRLNYKFSNKYLFGFTGRVDASSRFGTNNRYGFFPSASLGWLVSEEEFIKDIPQISYLKLRASYGLTGNAEISNNAANGLYSAAFGYVGTPGQRPVQLANPDLKWEKTAQTDVGVEFGFFNNRISAEVDYYFKKTTDLLLNVNVPGTSGYSSLLKNVGELENKGWEFVLRTDNSFGDLKWKASINAATNANKILNLQGQVITGGFLNRAVEGQPLGVFVGPEYAGVDPANGDALYYKNTKNADGSVDRATTNDVNQAEYVVIGNPNPKWIGGFTNEFSYKGVDFSFTFQGVYGNSVYNGAGKFMSANGDFYDNQTIDQLNRWKKPGDITNVPQARYLGGNGTSESSRYLQDASYTRLKTITLGYTFPSSVVNKLKLSKLRVYATANNLLTFTKYTGWDPEVNTDYLGGVAAGNDFYSAPQPKTITVGLNLGF</sequence>
<dbReference type="Gene3D" id="2.60.40.1120">
    <property type="entry name" value="Carboxypeptidase-like, regulatory domain"/>
    <property type="match status" value="1"/>
</dbReference>
<comment type="caution">
    <text evidence="13">The sequence shown here is derived from an EMBL/GenBank/DDBJ whole genome shotgun (WGS) entry which is preliminary data.</text>
</comment>